<evidence type="ECO:0000259" key="9">
    <source>
        <dbReference type="Pfam" id="PF20628"/>
    </source>
</evidence>
<name>A0ABR4G7C6_9EURO</name>
<keyword evidence="5" id="KW-0732">Signal</keyword>
<comment type="similarity">
    <text evidence="8">Belongs to the DyP-type peroxidase family.</text>
</comment>
<dbReference type="Proteomes" id="UP001610563">
    <property type="component" value="Unassembled WGS sequence"/>
</dbReference>
<keyword evidence="6" id="KW-0560">Oxidoreductase</keyword>
<dbReference type="Pfam" id="PF21105">
    <property type="entry name" value="DyP_N"/>
    <property type="match status" value="1"/>
</dbReference>
<comment type="cofactor">
    <cofactor evidence="1">
        <name>heme b</name>
        <dbReference type="ChEBI" id="CHEBI:60344"/>
    </cofactor>
</comment>
<keyword evidence="4" id="KW-0479">Metal-binding</keyword>
<keyword evidence="2" id="KW-0575">Peroxidase</keyword>
<feature type="domain" description="Dyp-type peroxidase C-terminal" evidence="9">
    <location>
        <begin position="306"/>
        <end position="379"/>
    </location>
</feature>
<keyword evidence="7" id="KW-0408">Iron</keyword>
<keyword evidence="12" id="KW-1185">Reference proteome</keyword>
<comment type="caution">
    <text evidence="11">The sequence shown here is derived from an EMBL/GenBank/DDBJ whole genome shotgun (WGS) entry which is preliminary data.</text>
</comment>
<evidence type="ECO:0000259" key="10">
    <source>
        <dbReference type="Pfam" id="PF21105"/>
    </source>
</evidence>
<dbReference type="InterPro" id="IPR011008">
    <property type="entry name" value="Dimeric_a/b-barrel"/>
</dbReference>
<dbReference type="InterPro" id="IPR049509">
    <property type="entry name" value="DyP_N"/>
</dbReference>
<dbReference type="InterPro" id="IPR048328">
    <property type="entry name" value="Dyp_perox_C"/>
</dbReference>
<evidence type="ECO:0000256" key="7">
    <source>
        <dbReference type="ARBA" id="ARBA00023004"/>
    </source>
</evidence>
<dbReference type="Pfam" id="PF20628">
    <property type="entry name" value="Dyp_perox_C"/>
    <property type="match status" value="1"/>
</dbReference>
<dbReference type="SUPFAM" id="SSF54909">
    <property type="entry name" value="Dimeric alpha+beta barrel"/>
    <property type="match status" value="1"/>
</dbReference>
<dbReference type="InterPro" id="IPR006314">
    <property type="entry name" value="Dyp_peroxidase"/>
</dbReference>
<dbReference type="PANTHER" id="PTHR30521">
    <property type="entry name" value="DEFERROCHELATASE/PEROXIDASE"/>
    <property type="match status" value="1"/>
</dbReference>
<dbReference type="NCBIfam" id="TIGR01413">
    <property type="entry name" value="Dyp_perox_fam"/>
    <property type="match status" value="1"/>
</dbReference>
<evidence type="ECO:0000313" key="12">
    <source>
        <dbReference type="Proteomes" id="UP001610563"/>
    </source>
</evidence>
<evidence type="ECO:0008006" key="13">
    <source>
        <dbReference type="Google" id="ProtNLM"/>
    </source>
</evidence>
<dbReference type="PROSITE" id="PS51404">
    <property type="entry name" value="DYP_PEROXIDASE"/>
    <property type="match status" value="1"/>
</dbReference>
<proteinExistence type="inferred from homology"/>
<evidence type="ECO:0000256" key="8">
    <source>
        <dbReference type="ARBA" id="ARBA00025737"/>
    </source>
</evidence>
<keyword evidence="3" id="KW-0349">Heme</keyword>
<accession>A0ABR4G7C6</accession>
<reference evidence="11 12" key="1">
    <citation type="submission" date="2024-07" db="EMBL/GenBank/DDBJ databases">
        <title>Section-level genome sequencing and comparative genomics of Aspergillus sections Usti and Cavernicolus.</title>
        <authorList>
            <consortium name="Lawrence Berkeley National Laboratory"/>
            <person name="Nybo J.L."/>
            <person name="Vesth T.C."/>
            <person name="Theobald S."/>
            <person name="Frisvad J.C."/>
            <person name="Larsen T.O."/>
            <person name="Kjaerboelling I."/>
            <person name="Rothschild-Mancinelli K."/>
            <person name="Lyhne E.K."/>
            <person name="Kogle M.E."/>
            <person name="Barry K."/>
            <person name="Clum A."/>
            <person name="Na H."/>
            <person name="Ledsgaard L."/>
            <person name="Lin J."/>
            <person name="Lipzen A."/>
            <person name="Kuo A."/>
            <person name="Riley R."/>
            <person name="Mondo S."/>
            <person name="Labutti K."/>
            <person name="Haridas S."/>
            <person name="Pangalinan J."/>
            <person name="Salamov A.A."/>
            <person name="Simmons B.A."/>
            <person name="Magnuson J.K."/>
            <person name="Chen J."/>
            <person name="Drula E."/>
            <person name="Henrissat B."/>
            <person name="Wiebenga A."/>
            <person name="Lubbers R.J."/>
            <person name="Gomes A.C."/>
            <person name="Makela M.R."/>
            <person name="Stajich J."/>
            <person name="Grigoriev I.V."/>
            <person name="Mortensen U.H."/>
            <person name="De Vries R.P."/>
            <person name="Baker S.E."/>
            <person name="Andersen M.R."/>
        </authorList>
    </citation>
    <scope>NUCLEOTIDE SEQUENCE [LARGE SCALE GENOMIC DNA]</scope>
    <source>
        <strain evidence="11 12">CBS 209.92</strain>
    </source>
</reference>
<evidence type="ECO:0000256" key="4">
    <source>
        <dbReference type="ARBA" id="ARBA00022723"/>
    </source>
</evidence>
<evidence type="ECO:0000256" key="2">
    <source>
        <dbReference type="ARBA" id="ARBA00022559"/>
    </source>
</evidence>
<feature type="domain" description="DyP dimeric alpha+beta barrel" evidence="10">
    <location>
        <begin position="13"/>
        <end position="161"/>
    </location>
</feature>
<organism evidence="11 12">
    <name type="scientific">Aspergillus keveii</name>
    <dbReference type="NCBI Taxonomy" id="714993"/>
    <lineage>
        <taxon>Eukaryota</taxon>
        <taxon>Fungi</taxon>
        <taxon>Dikarya</taxon>
        <taxon>Ascomycota</taxon>
        <taxon>Pezizomycotina</taxon>
        <taxon>Eurotiomycetes</taxon>
        <taxon>Eurotiomycetidae</taxon>
        <taxon>Eurotiales</taxon>
        <taxon>Aspergillaceae</taxon>
        <taxon>Aspergillus</taxon>
        <taxon>Aspergillus subgen. Nidulantes</taxon>
    </lineage>
</organism>
<dbReference type="PANTHER" id="PTHR30521:SF4">
    <property type="entry name" value="DEFERROCHELATASE"/>
    <property type="match status" value="1"/>
</dbReference>
<dbReference type="EMBL" id="JBFTWV010000043">
    <property type="protein sequence ID" value="KAL2794579.1"/>
    <property type="molecule type" value="Genomic_DNA"/>
</dbReference>
<evidence type="ECO:0000256" key="5">
    <source>
        <dbReference type="ARBA" id="ARBA00022729"/>
    </source>
</evidence>
<evidence type="ECO:0000256" key="3">
    <source>
        <dbReference type="ARBA" id="ARBA00022617"/>
    </source>
</evidence>
<sequence length="450" mass="49556">MSDTNKVKPNLENLQADIWPGLLKFYQIFYFFNIDDASKFKPQLKILANTVITSASRAQAMRNGILASKNAPADMTTGPQVVPLAGVNIAFSKVGLEKLGKDGLRDEAFNHGQFKSMTQGVKAGQDQEKDWLDSFKSGVDGVLLICGTKDKVEDRLKKLEDENLGPSHGLKVAEVLRGEDLESRPGHEHFGFKDGISQPLLKGLDDAQAQLPNKRHVLTDPGTIITGKDEPPWATDGSYMAFRKLKQFVPEFRSFVETNAPGLSYSPAQLGARLVGRWESGAPVQVFPTDDNPNEAEKNDFDYTKDLQDKNCPFAAHIRKTKPRGDIGNLTDFDIMRRGIPYGKEFSGGEKKSTEDRGLLFVCYQSSLAKGFQFITESWINEGTFRPPAADVPVDPGIDPIMGSSGLNNMSIVDGKGARNSISFDSFVQSNGGEYFFMPSLPVLRDMATM</sequence>
<protein>
    <recommendedName>
        <fullName evidence="13">Dyp-type peroxidase</fullName>
    </recommendedName>
</protein>
<gene>
    <name evidence="11" type="ORF">BJX66DRAFT_193231</name>
</gene>
<evidence type="ECO:0000313" key="11">
    <source>
        <dbReference type="EMBL" id="KAL2794579.1"/>
    </source>
</evidence>
<evidence type="ECO:0000256" key="6">
    <source>
        <dbReference type="ARBA" id="ARBA00023002"/>
    </source>
</evidence>
<evidence type="ECO:0000256" key="1">
    <source>
        <dbReference type="ARBA" id="ARBA00001970"/>
    </source>
</evidence>